<evidence type="ECO:0000256" key="7">
    <source>
        <dbReference type="ARBA" id="ARBA00022723"/>
    </source>
</evidence>
<name>A0A090AJI1_9GAMM</name>
<dbReference type="Pfam" id="PF07992">
    <property type="entry name" value="Pyr_redox_2"/>
    <property type="match status" value="1"/>
</dbReference>
<keyword evidence="5" id="KW-0285">Flavoprotein</keyword>
<dbReference type="InterPro" id="IPR036188">
    <property type="entry name" value="FAD/NAD-bd_sf"/>
</dbReference>
<dbReference type="InterPro" id="IPR009051">
    <property type="entry name" value="Helical_ferredxn"/>
</dbReference>
<evidence type="ECO:0000256" key="12">
    <source>
        <dbReference type="ARBA" id="ARBA00023164"/>
    </source>
</evidence>
<dbReference type="Proteomes" id="UP000031623">
    <property type="component" value="Chromosome"/>
</dbReference>
<keyword evidence="4" id="KW-0028">Amino-acid biosynthesis</keyword>
<dbReference type="PANTHER" id="PTHR11938:SF91">
    <property type="entry name" value="NADPH:ADRENODOXIN OXIDOREDUCTASE, MITOCHONDRIAL"/>
    <property type="match status" value="1"/>
</dbReference>
<keyword evidence="17" id="KW-1185">Reference proteome</keyword>
<keyword evidence="10" id="KW-0408">Iron</keyword>
<dbReference type="InterPro" id="IPR050711">
    <property type="entry name" value="ET-N_metabolism_enzyme"/>
</dbReference>
<protein>
    <submittedName>
        <fullName evidence="16">Pyridine nucleotide-disulfide oxidoreductase family</fullName>
    </submittedName>
</protein>
<dbReference type="GO" id="GO:0006537">
    <property type="term" value="P:glutamate biosynthetic process"/>
    <property type="evidence" value="ECO:0007669"/>
    <property type="project" value="UniProtKB-KW"/>
</dbReference>
<evidence type="ECO:0000256" key="1">
    <source>
        <dbReference type="ARBA" id="ARBA00001917"/>
    </source>
</evidence>
<evidence type="ECO:0000259" key="15">
    <source>
        <dbReference type="Pfam" id="PF07992"/>
    </source>
</evidence>
<reference evidence="16" key="1">
    <citation type="journal article" date="2014" name="ISME J.">
        <title>Ecophysiology of Thioploca ingrica as revealed by the complete genome sequence supplemented with proteomic evidence.</title>
        <authorList>
            <person name="Kojima H."/>
            <person name="Ogura Y."/>
            <person name="Yamamoto N."/>
            <person name="Togashi T."/>
            <person name="Mori H."/>
            <person name="Watanabe T."/>
            <person name="Nemoto F."/>
            <person name="Kurokawa K."/>
            <person name="Hayashi T."/>
            <person name="Fukui M."/>
        </authorList>
    </citation>
    <scope>NUCLEOTIDE SEQUENCE [LARGE SCALE GENOMIC DNA]</scope>
</reference>
<keyword evidence="12" id="KW-0314">Glutamate biosynthesis</keyword>
<dbReference type="AlphaFoldDB" id="A0A090AJI1"/>
<dbReference type="KEGG" id="tig:THII_0778"/>
<sequence length="1181" mass="132987">MSYSKLTFHTVNFNQLFQADTLYQLDQEFLAYLNHRDSSLHSRLLAYREGSTTAVSELILAGAPWLEEFIADFFAIQESLANSRQQVRQYNSRFEFKKWLVLRRAKRRLHQPALAKNFTELNEWLAQALVDYRSLSNEPTNLPINQPELITEIAVAQLAQHYLSNPDNHSEAIEQLTNWCVAALTTSEGQVWVRDWVSFRLPQPINHAHLVPITPVPHDPLGRLEGSVSTRRQRQGFKLTDQRMSAVQVQNEIHYCIYCHDHNGDFCSKGFPEKKTEPERGLKTDLLGNILTGCPLTEKISEMHLLKRQGYLIAPLAVVMIDNPMCPATGHRICNDCMKACIYQKQEPVNIPQIETRVLTDVLELPWGVEIYDLLTRWNPLRQQQWLPRPYNGLKVLIAGQGPAGFTLAHHLLMEGFAVVGIDGLKIEPLPESLLERPIRDYTVIKEELDQRIMAGFGGVAEYGITARWDKNFLKLIYLSLLRRPYFQIYGNVRFGGTATVEDAWALGFDHLAIAVGAALPQALSIPGSLAPGMRQASDFLMALQLTGAAKANSLANLQVRLPAVVIGGGLTAIDTATEVQAYYLVQIERTLYRYEQLVQAWGEAQVREQFDVASLEILDEFLTHARQLRTERKQAQANGTEPNIQSWLRQWGGVTVVYRRQLQESPAYKRNHEEVIKALEEGIYYLEGVEPKAVRLDKYGQVQFLVGYRRLRDATGHWQTTAEEVILPARAILVATGAQPNIAYEFEHRGHFQRVGLQYQPYHDVASTLQALPLTTHCKSKEFGPFTSYEQDHHRVTFVGDTHPTFQGSVVKAIASSQRTYPAIVKLFANQINAVGSEAEYLTFRTQIQTAFQVKLEQIQRYAPKIVELTIKAPLAAQKFRPGQFFRCQNLETQAAIIDNTSLQMEALALRCVDVDREQGTLTLMVIENSASSCLGATLKLGEPLALMGPTGASTKIYSGGETVMMIGECASLAEIRTLGPAWRAAGNRVLYIACVSDAAEIYCQDQLEAAADVIVWITKTGEPVAVRRSQDYAATGDCFEQLHYYARGQLSPANPPAIPLPTVTQVLVSGDYQFVSLFMQAREGILREDLTHSPPVTIAVNGPMQCMLKGICAQCLQWQIDPTTQQRTKAVFACSWQNQPVEIVDLAHLAERSQQNRLQEQLSQLWLDYLFAYHKVERI</sequence>
<dbReference type="STRING" id="40754.THII_0778"/>
<dbReference type="GO" id="GO:0046872">
    <property type="term" value="F:metal ion binding"/>
    <property type="evidence" value="ECO:0007669"/>
    <property type="project" value="UniProtKB-KW"/>
</dbReference>
<gene>
    <name evidence="16" type="ORF">THII_0778</name>
</gene>
<dbReference type="InterPro" id="IPR023753">
    <property type="entry name" value="FAD/NAD-binding_dom"/>
</dbReference>
<dbReference type="EMBL" id="AP014633">
    <property type="protein sequence ID" value="BAP55075.1"/>
    <property type="molecule type" value="Genomic_DNA"/>
</dbReference>
<evidence type="ECO:0000256" key="4">
    <source>
        <dbReference type="ARBA" id="ARBA00022605"/>
    </source>
</evidence>
<comment type="cofactor">
    <cofactor evidence="1">
        <name>FMN</name>
        <dbReference type="ChEBI" id="CHEBI:58210"/>
    </cofactor>
</comment>
<keyword evidence="13" id="KW-0003">3Fe-4S</keyword>
<evidence type="ECO:0000256" key="10">
    <source>
        <dbReference type="ARBA" id="ARBA00023004"/>
    </source>
</evidence>
<comment type="similarity">
    <text evidence="3">Belongs to the glutamate synthase family.</text>
</comment>
<keyword evidence="8" id="KW-0315">Glutamine amidotransferase</keyword>
<dbReference type="PANTHER" id="PTHR11938">
    <property type="entry name" value="FAD NADPH DEHYDROGENASE/OXIDOREDUCTASE"/>
    <property type="match status" value="1"/>
</dbReference>
<organism evidence="16 17">
    <name type="scientific">Thioploca ingrica</name>
    <dbReference type="NCBI Taxonomy" id="40754"/>
    <lineage>
        <taxon>Bacteria</taxon>
        <taxon>Pseudomonadati</taxon>
        <taxon>Pseudomonadota</taxon>
        <taxon>Gammaproteobacteria</taxon>
        <taxon>Thiotrichales</taxon>
        <taxon>Thiotrichaceae</taxon>
        <taxon>Thioploca</taxon>
    </lineage>
</organism>
<keyword evidence="7" id="KW-0479">Metal-binding</keyword>
<keyword evidence="11" id="KW-0411">Iron-sulfur</keyword>
<dbReference type="InterPro" id="IPR017938">
    <property type="entry name" value="Riboflavin_synthase-like_b-brl"/>
</dbReference>
<dbReference type="HOGENOM" id="CLU_006653_0_0_6"/>
<evidence type="ECO:0000256" key="14">
    <source>
        <dbReference type="ARBA" id="ARBA00029440"/>
    </source>
</evidence>
<evidence type="ECO:0000256" key="11">
    <source>
        <dbReference type="ARBA" id="ARBA00023014"/>
    </source>
</evidence>
<evidence type="ECO:0000313" key="17">
    <source>
        <dbReference type="Proteomes" id="UP000031623"/>
    </source>
</evidence>
<accession>A0A090AJI1</accession>
<dbReference type="Gene3D" id="3.40.50.720">
    <property type="entry name" value="NAD(P)-binding Rossmann-like Domain"/>
    <property type="match status" value="1"/>
</dbReference>
<keyword evidence="6" id="KW-0288">FMN</keyword>
<dbReference type="SUPFAM" id="SSF63380">
    <property type="entry name" value="Riboflavin synthase domain-like"/>
    <property type="match status" value="1"/>
</dbReference>
<dbReference type="Gene3D" id="3.50.50.60">
    <property type="entry name" value="FAD/NAD(P)-binding domain"/>
    <property type="match status" value="2"/>
</dbReference>
<evidence type="ECO:0000256" key="3">
    <source>
        <dbReference type="ARBA" id="ARBA00009716"/>
    </source>
</evidence>
<dbReference type="GO" id="GO:0016491">
    <property type="term" value="F:oxidoreductase activity"/>
    <property type="evidence" value="ECO:0007669"/>
    <property type="project" value="UniProtKB-KW"/>
</dbReference>
<proteinExistence type="inferred from homology"/>
<dbReference type="GO" id="GO:0051538">
    <property type="term" value="F:3 iron, 4 sulfur cluster binding"/>
    <property type="evidence" value="ECO:0007669"/>
    <property type="project" value="UniProtKB-KW"/>
</dbReference>
<evidence type="ECO:0000256" key="13">
    <source>
        <dbReference type="ARBA" id="ARBA00023291"/>
    </source>
</evidence>
<evidence type="ECO:0000313" key="16">
    <source>
        <dbReference type="EMBL" id="BAP55075.1"/>
    </source>
</evidence>
<dbReference type="Gene3D" id="2.40.30.10">
    <property type="entry name" value="Translation factors"/>
    <property type="match status" value="1"/>
</dbReference>
<comment type="pathway">
    <text evidence="14">Amino-acid biosynthesis.</text>
</comment>
<comment type="cofactor">
    <cofactor evidence="2">
        <name>[3Fe-4S] cluster</name>
        <dbReference type="ChEBI" id="CHEBI:21137"/>
    </cofactor>
</comment>
<evidence type="ECO:0000256" key="5">
    <source>
        <dbReference type="ARBA" id="ARBA00022630"/>
    </source>
</evidence>
<evidence type="ECO:0000256" key="6">
    <source>
        <dbReference type="ARBA" id="ARBA00022643"/>
    </source>
</evidence>
<dbReference type="OrthoDB" id="9803192at2"/>
<evidence type="ECO:0000256" key="9">
    <source>
        <dbReference type="ARBA" id="ARBA00023002"/>
    </source>
</evidence>
<feature type="domain" description="FAD/NAD(P)-binding" evidence="15">
    <location>
        <begin position="395"/>
        <end position="744"/>
    </location>
</feature>
<evidence type="ECO:0000256" key="8">
    <source>
        <dbReference type="ARBA" id="ARBA00022962"/>
    </source>
</evidence>
<dbReference type="Gene3D" id="1.10.1060.10">
    <property type="entry name" value="Alpha-helical ferredoxin"/>
    <property type="match status" value="1"/>
</dbReference>
<dbReference type="SUPFAM" id="SSF51971">
    <property type="entry name" value="Nucleotide-binding domain"/>
    <property type="match status" value="1"/>
</dbReference>
<evidence type="ECO:0000256" key="2">
    <source>
        <dbReference type="ARBA" id="ARBA00001927"/>
    </source>
</evidence>
<keyword evidence="9" id="KW-0560">Oxidoreductase</keyword>